<evidence type="ECO:0000256" key="1">
    <source>
        <dbReference type="SAM" id="Coils"/>
    </source>
</evidence>
<dbReference type="AlphaFoldDB" id="A0A2Z6QY69"/>
<keyword evidence="3" id="KW-1185">Reference proteome</keyword>
<keyword evidence="1" id="KW-0175">Coiled coil</keyword>
<sequence>MFTARIEPRAVDKISIPQTNPPQEHCFKYIVQSNERLKQENDCLKQMTNYATVRNIETQNKIKTLEDYNNGLIELIKIQKEANDFQQQKIEVMESQITLLNRQVTDGPLQPTQPKDYDKSEFSKALALACSIKIDKVKSEVADEDKFCELE</sequence>
<feature type="coiled-coil region" evidence="1">
    <location>
        <begin position="76"/>
        <end position="103"/>
    </location>
</feature>
<protein>
    <submittedName>
        <fullName evidence="2">Uncharacterized protein</fullName>
    </submittedName>
</protein>
<comment type="caution">
    <text evidence="2">The sequence shown here is derived from an EMBL/GenBank/DDBJ whole genome shotgun (WGS) entry which is preliminary data.</text>
</comment>
<gene>
    <name evidence="2" type="ORF">RclHR1_21880002</name>
</gene>
<name>A0A2Z6QY69_9GLOM</name>
<organism evidence="2 3">
    <name type="scientific">Rhizophagus clarus</name>
    <dbReference type="NCBI Taxonomy" id="94130"/>
    <lineage>
        <taxon>Eukaryota</taxon>
        <taxon>Fungi</taxon>
        <taxon>Fungi incertae sedis</taxon>
        <taxon>Mucoromycota</taxon>
        <taxon>Glomeromycotina</taxon>
        <taxon>Glomeromycetes</taxon>
        <taxon>Glomerales</taxon>
        <taxon>Glomeraceae</taxon>
        <taxon>Rhizophagus</taxon>
    </lineage>
</organism>
<evidence type="ECO:0000313" key="2">
    <source>
        <dbReference type="EMBL" id="GBB93522.1"/>
    </source>
</evidence>
<dbReference type="EMBL" id="BEXD01001322">
    <property type="protein sequence ID" value="GBB93522.1"/>
    <property type="molecule type" value="Genomic_DNA"/>
</dbReference>
<dbReference type="Proteomes" id="UP000247702">
    <property type="component" value="Unassembled WGS sequence"/>
</dbReference>
<accession>A0A2Z6QY69</accession>
<reference evidence="2 3" key="1">
    <citation type="submission" date="2017-11" db="EMBL/GenBank/DDBJ databases">
        <title>The genome of Rhizophagus clarus HR1 reveals common genetic basis of auxotrophy among arbuscular mycorrhizal fungi.</title>
        <authorList>
            <person name="Kobayashi Y."/>
        </authorList>
    </citation>
    <scope>NUCLEOTIDE SEQUENCE [LARGE SCALE GENOMIC DNA]</scope>
    <source>
        <strain evidence="2 3">HR1</strain>
    </source>
</reference>
<evidence type="ECO:0000313" key="3">
    <source>
        <dbReference type="Proteomes" id="UP000247702"/>
    </source>
</evidence>
<proteinExistence type="predicted"/>